<protein>
    <recommendedName>
        <fullName evidence="1">Stage 0 sporulation protein A homolog</fullName>
    </recommendedName>
</protein>
<dbReference type="GO" id="GO:0000976">
    <property type="term" value="F:transcription cis-regulatory region binding"/>
    <property type="evidence" value="ECO:0007669"/>
    <property type="project" value="TreeGrafter"/>
</dbReference>
<feature type="DNA-binding region" description="OmpR/PhoB-type" evidence="9">
    <location>
        <begin position="149"/>
        <end position="246"/>
    </location>
</feature>
<dbReference type="SMART" id="SM00448">
    <property type="entry name" value="REC"/>
    <property type="match status" value="1"/>
</dbReference>
<evidence type="ECO:0000256" key="3">
    <source>
        <dbReference type="ARBA" id="ARBA00023012"/>
    </source>
</evidence>
<dbReference type="PANTHER" id="PTHR48111:SF21">
    <property type="entry name" value="DNA-BINDING DUAL MASTER TRANSCRIPTIONAL REGULATOR RPAA"/>
    <property type="match status" value="1"/>
</dbReference>
<dbReference type="InterPro" id="IPR036388">
    <property type="entry name" value="WH-like_DNA-bd_sf"/>
</dbReference>
<dbReference type="STRING" id="29563.SAMN02983006_01619"/>
<dbReference type="GO" id="GO:0005829">
    <property type="term" value="C:cytosol"/>
    <property type="evidence" value="ECO:0007669"/>
    <property type="project" value="TreeGrafter"/>
</dbReference>
<dbReference type="PROSITE" id="PS51755">
    <property type="entry name" value="OMPR_PHOB"/>
    <property type="match status" value="1"/>
</dbReference>
<dbReference type="PANTHER" id="PTHR48111">
    <property type="entry name" value="REGULATOR OF RPOS"/>
    <property type="match status" value="1"/>
</dbReference>
<dbReference type="Gene3D" id="6.10.250.690">
    <property type="match status" value="1"/>
</dbReference>
<feature type="domain" description="Response regulatory" evidence="10">
    <location>
        <begin position="25"/>
        <end position="138"/>
    </location>
</feature>
<evidence type="ECO:0000256" key="2">
    <source>
        <dbReference type="ARBA" id="ARBA00022553"/>
    </source>
</evidence>
<evidence type="ECO:0000256" key="5">
    <source>
        <dbReference type="ARBA" id="ARBA00023125"/>
    </source>
</evidence>
<dbReference type="Proteomes" id="UP000199006">
    <property type="component" value="Unassembled WGS sequence"/>
</dbReference>
<feature type="modified residue" description="4-aspartylphosphate" evidence="8">
    <location>
        <position position="74"/>
    </location>
</feature>
<comment type="function">
    <text evidence="7">May play the central regulatory role in sporulation. It may be an element of the effector pathway responsible for the activation of sporulation genes in response to nutritional stress. Spo0A may act in concert with spo0H (a sigma factor) to control the expression of some genes that are critical to the sporulation process.</text>
</comment>
<dbReference type="PROSITE" id="PS50110">
    <property type="entry name" value="RESPONSE_REGULATORY"/>
    <property type="match status" value="1"/>
</dbReference>
<gene>
    <name evidence="12" type="ORF">SAMN02983006_01619</name>
</gene>
<keyword evidence="5 9" id="KW-0238">DNA-binding</keyword>
<evidence type="ECO:0000256" key="9">
    <source>
        <dbReference type="PROSITE-ProRule" id="PRU01091"/>
    </source>
</evidence>
<dbReference type="SUPFAM" id="SSF52172">
    <property type="entry name" value="CheY-like"/>
    <property type="match status" value="1"/>
</dbReference>
<dbReference type="AlphaFoldDB" id="A0A1I4J786"/>
<dbReference type="EMBL" id="FOTI01000021">
    <property type="protein sequence ID" value="SFL62414.1"/>
    <property type="molecule type" value="Genomic_DNA"/>
</dbReference>
<evidence type="ECO:0000259" key="10">
    <source>
        <dbReference type="PROSITE" id="PS50110"/>
    </source>
</evidence>
<dbReference type="SMART" id="SM00862">
    <property type="entry name" value="Trans_reg_C"/>
    <property type="match status" value="1"/>
</dbReference>
<dbReference type="InterPro" id="IPR011006">
    <property type="entry name" value="CheY-like_superfamily"/>
</dbReference>
<keyword evidence="13" id="KW-1185">Reference proteome</keyword>
<dbReference type="GO" id="GO:0006355">
    <property type="term" value="P:regulation of DNA-templated transcription"/>
    <property type="evidence" value="ECO:0007669"/>
    <property type="project" value="InterPro"/>
</dbReference>
<dbReference type="GO" id="GO:0000156">
    <property type="term" value="F:phosphorelay response regulator activity"/>
    <property type="evidence" value="ECO:0007669"/>
    <property type="project" value="TreeGrafter"/>
</dbReference>
<dbReference type="Pfam" id="PF00486">
    <property type="entry name" value="Trans_reg_C"/>
    <property type="match status" value="1"/>
</dbReference>
<dbReference type="InterPro" id="IPR001789">
    <property type="entry name" value="Sig_transdc_resp-reg_receiver"/>
</dbReference>
<dbReference type="SUPFAM" id="SSF46894">
    <property type="entry name" value="C-terminal effector domain of the bipartite response regulators"/>
    <property type="match status" value="1"/>
</dbReference>
<evidence type="ECO:0000256" key="8">
    <source>
        <dbReference type="PROSITE-ProRule" id="PRU00169"/>
    </source>
</evidence>
<accession>A0A1I4J786</accession>
<dbReference type="Gene3D" id="3.40.50.2300">
    <property type="match status" value="1"/>
</dbReference>
<evidence type="ECO:0000256" key="1">
    <source>
        <dbReference type="ARBA" id="ARBA00018672"/>
    </source>
</evidence>
<name>A0A1I4J786_9FIRM</name>
<dbReference type="Gene3D" id="1.10.10.10">
    <property type="entry name" value="Winged helix-like DNA-binding domain superfamily/Winged helix DNA-binding domain"/>
    <property type="match status" value="1"/>
</dbReference>
<dbReference type="InterPro" id="IPR039420">
    <property type="entry name" value="WalR-like"/>
</dbReference>
<evidence type="ECO:0000313" key="12">
    <source>
        <dbReference type="EMBL" id="SFL62414.1"/>
    </source>
</evidence>
<reference evidence="12 13" key="1">
    <citation type="submission" date="2016-10" db="EMBL/GenBank/DDBJ databases">
        <authorList>
            <person name="de Groot N.N."/>
        </authorList>
    </citation>
    <scope>NUCLEOTIDE SEQUENCE [LARGE SCALE GENOMIC DNA]</scope>
    <source>
        <strain evidence="12 13">ATCC 51327</strain>
    </source>
</reference>
<dbReference type="CDD" id="cd17574">
    <property type="entry name" value="REC_OmpR"/>
    <property type="match status" value="1"/>
</dbReference>
<keyword evidence="4" id="KW-0805">Transcription regulation</keyword>
<dbReference type="Pfam" id="PF00072">
    <property type="entry name" value="Response_reg"/>
    <property type="match status" value="1"/>
</dbReference>
<evidence type="ECO:0000313" key="13">
    <source>
        <dbReference type="Proteomes" id="UP000199006"/>
    </source>
</evidence>
<sequence length="257" mass="29739">MLKVSSQNFVRLNLRGDESIMVKNKILIIDDDLHICQILRDYFEFENFEVFLAHAGQAGLKMIKEKKPDLLILDLMLPELDGLQICQEIRPHNHLPIIILSAKNKETDRIKGLELGADDYVTKPFSPKEVVLRAKSVLRRVSKEKSQSEAELNFPELLINKNQRLVRSSEQEISLAPKEFDLLWQMASSPRTVFSREKLLELVWGYDYFGDIRTVDTHIKSIRNKLGDRAAAYIQTVWGVGYKFKVENMRSSEQNVH</sequence>
<dbReference type="InterPro" id="IPR001867">
    <property type="entry name" value="OmpR/PhoB-type_DNA-bd"/>
</dbReference>
<dbReference type="FunFam" id="1.10.10.10:FF:000018">
    <property type="entry name" value="DNA-binding response regulator ResD"/>
    <property type="match status" value="1"/>
</dbReference>
<feature type="domain" description="OmpR/PhoB-type" evidence="11">
    <location>
        <begin position="149"/>
        <end position="246"/>
    </location>
</feature>
<keyword evidence="2 8" id="KW-0597">Phosphoprotein</keyword>
<evidence type="ECO:0000259" key="11">
    <source>
        <dbReference type="PROSITE" id="PS51755"/>
    </source>
</evidence>
<dbReference type="CDD" id="cd00383">
    <property type="entry name" value="trans_reg_C"/>
    <property type="match status" value="1"/>
</dbReference>
<dbReference type="GO" id="GO:0032993">
    <property type="term" value="C:protein-DNA complex"/>
    <property type="evidence" value="ECO:0007669"/>
    <property type="project" value="TreeGrafter"/>
</dbReference>
<dbReference type="InterPro" id="IPR016032">
    <property type="entry name" value="Sig_transdc_resp-reg_C-effctor"/>
</dbReference>
<evidence type="ECO:0000256" key="4">
    <source>
        <dbReference type="ARBA" id="ARBA00023015"/>
    </source>
</evidence>
<keyword evidence="6" id="KW-0804">Transcription</keyword>
<dbReference type="FunFam" id="3.40.50.2300:FF:000001">
    <property type="entry name" value="DNA-binding response regulator PhoB"/>
    <property type="match status" value="1"/>
</dbReference>
<proteinExistence type="predicted"/>
<keyword evidence="3" id="KW-0902">Two-component regulatory system</keyword>
<evidence type="ECO:0000256" key="6">
    <source>
        <dbReference type="ARBA" id="ARBA00023163"/>
    </source>
</evidence>
<organism evidence="12 13">
    <name type="scientific">Halanaerobium salsuginis</name>
    <dbReference type="NCBI Taxonomy" id="29563"/>
    <lineage>
        <taxon>Bacteria</taxon>
        <taxon>Bacillati</taxon>
        <taxon>Bacillota</taxon>
        <taxon>Clostridia</taxon>
        <taxon>Halanaerobiales</taxon>
        <taxon>Halanaerobiaceae</taxon>
        <taxon>Halanaerobium</taxon>
    </lineage>
</organism>
<evidence type="ECO:0000256" key="7">
    <source>
        <dbReference type="ARBA" id="ARBA00024867"/>
    </source>
</evidence>